<sequence>MKRHGTVDFDQLVAAEKSLRAVDKLWRSAGYSRAGARGWAHGEEFFSVTLTWRRAADNGMQLIATYTIKRLRRR</sequence>
<name>A0A327KNH9_9BRAD</name>
<evidence type="ECO:0000313" key="2">
    <source>
        <dbReference type="Proteomes" id="UP000248863"/>
    </source>
</evidence>
<keyword evidence="2" id="KW-1185">Reference proteome</keyword>
<dbReference type="AlphaFoldDB" id="A0A327KNH9"/>
<accession>A0A327KNH9</accession>
<proteinExistence type="predicted"/>
<gene>
    <name evidence="1" type="ORF">CH338_09175</name>
</gene>
<reference evidence="1 2" key="1">
    <citation type="submission" date="2017-07" db="EMBL/GenBank/DDBJ databases">
        <title>Draft Genome Sequences of Select Purple Nonsulfur Bacteria.</title>
        <authorList>
            <person name="Lasarre B."/>
            <person name="Mckinlay J.B."/>
        </authorList>
    </citation>
    <scope>NUCLEOTIDE SEQUENCE [LARGE SCALE GENOMIC DNA]</scope>
    <source>
        <strain evidence="1 2">DSM 11907</strain>
    </source>
</reference>
<comment type="caution">
    <text evidence="1">The sequence shown here is derived from an EMBL/GenBank/DDBJ whole genome shotgun (WGS) entry which is preliminary data.</text>
</comment>
<dbReference type="EMBL" id="NPEU01000073">
    <property type="protein sequence ID" value="RAI39534.1"/>
    <property type="molecule type" value="Genomic_DNA"/>
</dbReference>
<protein>
    <submittedName>
        <fullName evidence="1">Uncharacterized protein</fullName>
    </submittedName>
</protein>
<dbReference type="Proteomes" id="UP000248863">
    <property type="component" value="Unassembled WGS sequence"/>
</dbReference>
<organism evidence="1 2">
    <name type="scientific">Rhodoplanes elegans</name>
    <dbReference type="NCBI Taxonomy" id="29408"/>
    <lineage>
        <taxon>Bacteria</taxon>
        <taxon>Pseudomonadati</taxon>
        <taxon>Pseudomonadota</taxon>
        <taxon>Alphaproteobacteria</taxon>
        <taxon>Hyphomicrobiales</taxon>
        <taxon>Nitrobacteraceae</taxon>
        <taxon>Rhodoplanes</taxon>
    </lineage>
</organism>
<evidence type="ECO:0000313" key="1">
    <source>
        <dbReference type="EMBL" id="RAI39534.1"/>
    </source>
</evidence>
<dbReference type="RefSeq" id="WP_111356799.1">
    <property type="nucleotide sequence ID" value="NZ_NHSK01000051.1"/>
</dbReference>